<evidence type="ECO:0000256" key="11">
    <source>
        <dbReference type="ARBA" id="ARBA00074141"/>
    </source>
</evidence>
<evidence type="ECO:0000256" key="5">
    <source>
        <dbReference type="ARBA" id="ARBA00023004"/>
    </source>
</evidence>
<evidence type="ECO:0000256" key="13">
    <source>
        <dbReference type="RuleBase" id="RU003451"/>
    </source>
</evidence>
<feature type="compositionally biased region" description="Basic and acidic residues" evidence="14">
    <location>
        <begin position="217"/>
        <end position="228"/>
    </location>
</feature>
<dbReference type="Gene3D" id="1.10.520.10">
    <property type="match status" value="2"/>
</dbReference>
<evidence type="ECO:0000256" key="12">
    <source>
        <dbReference type="HAMAP-Rule" id="MF_01961"/>
    </source>
</evidence>
<feature type="cross-link" description="Tryptophyl-tyrosyl-methioninium (Tyr-Met) (with Trp-91)" evidence="12">
    <location>
        <begin position="243"/>
        <end position="269"/>
    </location>
</feature>
<feature type="region of interest" description="Disordered" evidence="14">
    <location>
        <begin position="192"/>
        <end position="230"/>
    </location>
</feature>
<dbReference type="Pfam" id="PF00141">
    <property type="entry name" value="peroxidase"/>
    <property type="match status" value="2"/>
</dbReference>
<proteinExistence type="inferred from homology"/>
<comment type="subunit">
    <text evidence="12">Homodimer or homotetramer.</text>
</comment>
<evidence type="ECO:0000256" key="10">
    <source>
        <dbReference type="ARBA" id="ARBA00067012"/>
    </source>
</evidence>
<protein>
    <recommendedName>
        <fullName evidence="11 12">Catalase-peroxidase</fullName>
        <shortName evidence="12">CP</shortName>
        <ecNumber evidence="10 12">1.11.1.21</ecNumber>
    </recommendedName>
    <alternativeName>
        <fullName evidence="12">Peroxidase/catalase</fullName>
    </alternativeName>
</protein>
<keyword evidence="5 12" id="KW-0408">Iron</keyword>
<dbReference type="CDD" id="cd00649">
    <property type="entry name" value="catalase_peroxidase_1"/>
    <property type="match status" value="1"/>
</dbReference>
<dbReference type="Proteomes" id="UP000237440">
    <property type="component" value="Unassembled WGS sequence"/>
</dbReference>
<dbReference type="PANTHER" id="PTHR30555:SF0">
    <property type="entry name" value="CATALASE-PEROXIDASE"/>
    <property type="match status" value="1"/>
</dbReference>
<keyword evidence="1 12" id="KW-0575">Peroxidase</keyword>
<evidence type="ECO:0000256" key="7">
    <source>
        <dbReference type="ARBA" id="ARBA00049145"/>
    </source>
</evidence>
<dbReference type="InterPro" id="IPR019793">
    <property type="entry name" value="Peroxidases_heam-ligand_BS"/>
</dbReference>
<evidence type="ECO:0000256" key="1">
    <source>
        <dbReference type="ARBA" id="ARBA00022559"/>
    </source>
</evidence>
<evidence type="ECO:0000256" key="8">
    <source>
        <dbReference type="ARBA" id="ARBA00051651"/>
    </source>
</evidence>
<comment type="catalytic activity">
    <reaction evidence="8 12 13">
        <text>H2O2 + AH2 = A + 2 H2O</text>
        <dbReference type="Rhea" id="RHEA:30275"/>
        <dbReference type="ChEBI" id="CHEBI:13193"/>
        <dbReference type="ChEBI" id="CHEBI:15377"/>
        <dbReference type="ChEBI" id="CHEBI:16240"/>
        <dbReference type="ChEBI" id="CHEBI:17499"/>
        <dbReference type="EC" id="1.11.1.21"/>
    </reaction>
</comment>
<keyword evidence="17" id="KW-1185">Reference proteome</keyword>
<comment type="PTM">
    <text evidence="12">Formation of the three residue Trp-Tyr-Met cross-link is important for the catalase, but not the peroxidase activity of the enzyme.</text>
</comment>
<keyword evidence="2 12" id="KW-0349">Heme</keyword>
<comment type="caution">
    <text evidence="12">Lacks conserved residue(s) required for the propagation of feature annotation.</text>
</comment>
<comment type="similarity">
    <text evidence="9 12 13">Belongs to the peroxidase family. Peroxidase/catalase subfamily.</text>
</comment>
<accession>A0A2S3VHM1</accession>
<dbReference type="PRINTS" id="PR00460">
    <property type="entry name" value="BPEROXIDASE"/>
</dbReference>
<sequence length="755" mass="82296">MSTESKCPFNHAAGGGTTNRDWWPNQLNLKILSQHSPKSDPLGGDFNYAEAFKSLDFQALKNDLTALMTNSQDWWPADFGHYGPLFIRMSWHAAGTYRTGDGRGGAGSGQQRFAPLNSWPDNVSLDKARRLLWPIKQKYGNKISWADLIVLTGNVALESMGFKTFGFSGGRPDVWEPDEDVYWGSENKWLGGDTRYGKDDSKPVQAPGDVPLVAEPGRNEDSRTENGRNLENPLAAVQMGLIYVNPEGPEGEPDPVASAKDIRETFGRMAMNDEETVALIAGGHAFGKTHGAGPADNVGAEPEAAGLELQGLGWKSTFGTGKGADAITSGLEVTWTTTPTKWSNNYLENLFGFDWELTKSPAGAHQWKPKNGAGAGTIPDAFDSSKRRDPTMLTSDLALRFDPIYEPISRRFLANPDQLADAFARAWYKLLHRDMGPLSRYLGPEMPAEELLWQDPIPDVDHPLVNDSDVADLKSKVLASGLSVAQLVSTAWAAASSFRGSDKRGGANGGRLRLAPQKSWQANQPEQLANVLSKLEGIQKAFNGAQSGGKKISLADLIVLAGGVGVEQAAKNAGHSVTVPFSPGRTDASQEQTDVESFGFLEPIADGFRNYLKQQYRVPAEKLLIDKAQLLTLSAPEMTVLVGGLRVLNTNVGQSKHGVFTSRPEALTNDFFTNLLDMGVEWKPVSDAQQEFEGRDRKTGAVKWTGTRVDLVFGSNAQLRAVAEFYATADAQQQFVKDFVAAWTKVMNLDRFDLK</sequence>
<reference evidence="17" key="1">
    <citation type="submission" date="2017-02" db="EMBL/GenBank/DDBJ databases">
        <authorList>
            <person name="Furmanczyk E.M."/>
        </authorList>
    </citation>
    <scope>NUCLEOTIDE SEQUENCE [LARGE SCALE GENOMIC DNA]</scope>
    <source>
        <strain evidence="17">AP3_22</strain>
    </source>
</reference>
<dbReference type="GO" id="GO:0042744">
    <property type="term" value="P:hydrogen peroxide catabolic process"/>
    <property type="evidence" value="ECO:0007669"/>
    <property type="project" value="UniProtKB-KW"/>
</dbReference>
<dbReference type="EC" id="1.11.1.21" evidence="10 12"/>
<comment type="function">
    <text evidence="12">Bifunctional enzyme with both catalase and broad-spectrum peroxidase activity.</text>
</comment>
<evidence type="ECO:0000256" key="14">
    <source>
        <dbReference type="SAM" id="MobiDB-lite"/>
    </source>
</evidence>
<dbReference type="FunFam" id="1.10.420.10:FF:000002">
    <property type="entry name" value="Catalase-peroxidase"/>
    <property type="match status" value="1"/>
</dbReference>
<dbReference type="SUPFAM" id="SSF48113">
    <property type="entry name" value="Heme-dependent peroxidases"/>
    <property type="match status" value="2"/>
</dbReference>
<evidence type="ECO:0000313" key="17">
    <source>
        <dbReference type="Proteomes" id="UP000237440"/>
    </source>
</evidence>
<evidence type="ECO:0000256" key="2">
    <source>
        <dbReference type="ARBA" id="ARBA00022617"/>
    </source>
</evidence>
<dbReference type="InterPro" id="IPR002016">
    <property type="entry name" value="Haem_peroxidase"/>
</dbReference>
<dbReference type="GO" id="GO:0005829">
    <property type="term" value="C:cytosol"/>
    <property type="evidence" value="ECO:0007669"/>
    <property type="project" value="UniProtKB-ARBA"/>
</dbReference>
<organism evidence="16 17">
    <name type="scientific">Pseudomonas laurylsulfativorans</name>
    <dbReference type="NCBI Taxonomy" id="1943631"/>
    <lineage>
        <taxon>Bacteria</taxon>
        <taxon>Pseudomonadati</taxon>
        <taxon>Pseudomonadota</taxon>
        <taxon>Gammaproteobacteria</taxon>
        <taxon>Pseudomonadales</taxon>
        <taxon>Pseudomonadaceae</taxon>
        <taxon>Pseudomonas</taxon>
    </lineage>
</organism>
<dbReference type="GO" id="GO:0004096">
    <property type="term" value="F:catalase activity"/>
    <property type="evidence" value="ECO:0007669"/>
    <property type="project" value="UniProtKB-UniRule"/>
</dbReference>
<keyword evidence="3 12" id="KW-0479">Metal-binding</keyword>
<dbReference type="PROSITE" id="PS00435">
    <property type="entry name" value="PEROXIDASE_1"/>
    <property type="match status" value="1"/>
</dbReference>
<comment type="cofactor">
    <cofactor evidence="12">
        <name>heme b</name>
        <dbReference type="ChEBI" id="CHEBI:60344"/>
    </cofactor>
    <text evidence="12">Binds 1 heme b (iron(II)-protoporphyrin IX) group per dimer.</text>
</comment>
<dbReference type="PANTHER" id="PTHR30555">
    <property type="entry name" value="HYDROPEROXIDASE I, BIFUNCTIONAL CATALASE-PEROXIDASE"/>
    <property type="match status" value="1"/>
</dbReference>
<gene>
    <name evidence="12" type="primary">katG</name>
    <name evidence="16" type="ORF">B0D71_26425</name>
</gene>
<dbReference type="InterPro" id="IPR019794">
    <property type="entry name" value="Peroxidases_AS"/>
</dbReference>
<dbReference type="PROSITE" id="PS00436">
    <property type="entry name" value="PEROXIDASE_2"/>
    <property type="match status" value="1"/>
</dbReference>
<dbReference type="FunFam" id="1.10.420.10:FF:000004">
    <property type="entry name" value="Catalase-peroxidase"/>
    <property type="match status" value="1"/>
</dbReference>
<dbReference type="GO" id="GO:0070301">
    <property type="term" value="P:cellular response to hydrogen peroxide"/>
    <property type="evidence" value="ECO:0007669"/>
    <property type="project" value="TreeGrafter"/>
</dbReference>
<dbReference type="PRINTS" id="PR00458">
    <property type="entry name" value="PEROXIDASE"/>
</dbReference>
<evidence type="ECO:0000256" key="4">
    <source>
        <dbReference type="ARBA" id="ARBA00023002"/>
    </source>
</evidence>
<dbReference type="AlphaFoldDB" id="A0A2S3VHM1"/>
<feature type="site" description="Transition state stabilizer" evidence="12">
    <location>
        <position position="88"/>
    </location>
</feature>
<dbReference type="FunFam" id="1.10.520.10:FF:000002">
    <property type="entry name" value="Catalase-peroxidase"/>
    <property type="match status" value="1"/>
</dbReference>
<dbReference type="NCBIfam" id="NF011635">
    <property type="entry name" value="PRK15061.1"/>
    <property type="match status" value="1"/>
</dbReference>
<dbReference type="PROSITE" id="PS50873">
    <property type="entry name" value="PEROXIDASE_4"/>
    <property type="match status" value="1"/>
</dbReference>
<dbReference type="CDD" id="cd08200">
    <property type="entry name" value="catalase_peroxidase_2"/>
    <property type="match status" value="1"/>
</dbReference>
<feature type="region of interest" description="Disordered" evidence="14">
    <location>
        <begin position="366"/>
        <end position="386"/>
    </location>
</feature>
<evidence type="ECO:0000256" key="3">
    <source>
        <dbReference type="ARBA" id="ARBA00022723"/>
    </source>
</evidence>
<dbReference type="GO" id="GO:0020037">
    <property type="term" value="F:heme binding"/>
    <property type="evidence" value="ECO:0007669"/>
    <property type="project" value="InterPro"/>
</dbReference>
<comment type="catalytic activity">
    <reaction evidence="7 12 13">
        <text>2 H2O2 = O2 + 2 H2O</text>
        <dbReference type="Rhea" id="RHEA:20309"/>
        <dbReference type="ChEBI" id="CHEBI:15377"/>
        <dbReference type="ChEBI" id="CHEBI:15379"/>
        <dbReference type="ChEBI" id="CHEBI:16240"/>
        <dbReference type="EC" id="1.11.1.21"/>
    </reaction>
</comment>
<dbReference type="GO" id="GO:0046872">
    <property type="term" value="F:metal ion binding"/>
    <property type="evidence" value="ECO:0007669"/>
    <property type="project" value="UniProtKB-KW"/>
</dbReference>
<comment type="caution">
    <text evidence="16">The sequence shown here is derived from an EMBL/GenBank/DDBJ whole genome shotgun (WGS) entry which is preliminary data.</text>
</comment>
<evidence type="ECO:0000259" key="15">
    <source>
        <dbReference type="PROSITE" id="PS50873"/>
    </source>
</evidence>
<keyword evidence="6 12" id="KW-0376">Hydrogen peroxide</keyword>
<dbReference type="InterPro" id="IPR010255">
    <property type="entry name" value="Haem_peroxidase_sf"/>
</dbReference>
<keyword evidence="4 12" id="KW-0560">Oxidoreductase</keyword>
<dbReference type="RefSeq" id="WP_103397422.1">
    <property type="nucleotide sequence ID" value="NZ_MUJK01000013.1"/>
</dbReference>
<feature type="binding site" description="axial binding residue" evidence="12">
    <location>
        <position position="284"/>
    </location>
    <ligand>
        <name>heme b</name>
        <dbReference type="ChEBI" id="CHEBI:60344"/>
    </ligand>
    <ligandPart>
        <name>Fe</name>
        <dbReference type="ChEBI" id="CHEBI:18248"/>
    </ligandPart>
</feature>
<dbReference type="EMBL" id="MUJK01000013">
    <property type="protein sequence ID" value="POF39293.1"/>
    <property type="molecule type" value="Genomic_DNA"/>
</dbReference>
<evidence type="ECO:0000256" key="6">
    <source>
        <dbReference type="ARBA" id="ARBA00023324"/>
    </source>
</evidence>
<feature type="active site" description="Proton acceptor" evidence="12">
    <location>
        <position position="92"/>
    </location>
</feature>
<dbReference type="HAMAP" id="MF_01961">
    <property type="entry name" value="Catal_peroxid"/>
    <property type="match status" value="1"/>
</dbReference>
<feature type="domain" description="Plant heme peroxidase family profile" evidence="15">
    <location>
        <begin position="125"/>
        <end position="430"/>
    </location>
</feature>
<dbReference type="OrthoDB" id="9759743at2"/>
<evidence type="ECO:0000313" key="16">
    <source>
        <dbReference type="EMBL" id="POF39293.1"/>
    </source>
</evidence>
<dbReference type="Gene3D" id="1.10.420.10">
    <property type="entry name" value="Peroxidase, domain 2"/>
    <property type="match status" value="2"/>
</dbReference>
<dbReference type="InterPro" id="IPR000763">
    <property type="entry name" value="Catalase_peroxidase"/>
</dbReference>
<name>A0A2S3VHM1_9PSED</name>
<evidence type="ECO:0000256" key="9">
    <source>
        <dbReference type="ARBA" id="ARBA00060838"/>
    </source>
</evidence>
<dbReference type="NCBIfam" id="TIGR00198">
    <property type="entry name" value="cat_per_HPI"/>
    <property type="match status" value="1"/>
</dbReference>